<keyword evidence="2" id="KW-1185">Reference proteome</keyword>
<evidence type="ECO:0000313" key="2">
    <source>
        <dbReference type="Proteomes" id="UP001215598"/>
    </source>
</evidence>
<dbReference type="EMBL" id="JARKIB010000004">
    <property type="protein sequence ID" value="KAJ7780895.1"/>
    <property type="molecule type" value="Genomic_DNA"/>
</dbReference>
<dbReference type="Proteomes" id="UP001215598">
    <property type="component" value="Unassembled WGS sequence"/>
</dbReference>
<proteinExistence type="predicted"/>
<reference evidence="1" key="1">
    <citation type="submission" date="2023-03" db="EMBL/GenBank/DDBJ databases">
        <title>Massive genome expansion in bonnet fungi (Mycena s.s.) driven by repeated elements and novel gene families across ecological guilds.</title>
        <authorList>
            <consortium name="Lawrence Berkeley National Laboratory"/>
            <person name="Harder C.B."/>
            <person name="Miyauchi S."/>
            <person name="Viragh M."/>
            <person name="Kuo A."/>
            <person name="Thoen E."/>
            <person name="Andreopoulos B."/>
            <person name="Lu D."/>
            <person name="Skrede I."/>
            <person name="Drula E."/>
            <person name="Henrissat B."/>
            <person name="Morin E."/>
            <person name="Kohler A."/>
            <person name="Barry K."/>
            <person name="LaButti K."/>
            <person name="Morin E."/>
            <person name="Salamov A."/>
            <person name="Lipzen A."/>
            <person name="Mereny Z."/>
            <person name="Hegedus B."/>
            <person name="Baldrian P."/>
            <person name="Stursova M."/>
            <person name="Weitz H."/>
            <person name="Taylor A."/>
            <person name="Grigoriev I.V."/>
            <person name="Nagy L.G."/>
            <person name="Martin F."/>
            <person name="Kauserud H."/>
        </authorList>
    </citation>
    <scope>NUCLEOTIDE SEQUENCE</scope>
    <source>
        <strain evidence="1">CBHHK182m</strain>
    </source>
</reference>
<protein>
    <submittedName>
        <fullName evidence="1">Uncharacterized protein</fullName>
    </submittedName>
</protein>
<gene>
    <name evidence="1" type="ORF">B0H16DRAFT_1447475</name>
</gene>
<dbReference type="AlphaFoldDB" id="A0AAD7K8Z1"/>
<organism evidence="1 2">
    <name type="scientific">Mycena metata</name>
    <dbReference type="NCBI Taxonomy" id="1033252"/>
    <lineage>
        <taxon>Eukaryota</taxon>
        <taxon>Fungi</taxon>
        <taxon>Dikarya</taxon>
        <taxon>Basidiomycota</taxon>
        <taxon>Agaricomycotina</taxon>
        <taxon>Agaricomycetes</taxon>
        <taxon>Agaricomycetidae</taxon>
        <taxon>Agaricales</taxon>
        <taxon>Marasmiineae</taxon>
        <taxon>Mycenaceae</taxon>
        <taxon>Mycena</taxon>
    </lineage>
</organism>
<sequence length="176" mass="19901">MLNSAAPAATPRPAHLSLNTMEALNTRLKNMETELRLIHTFTFPLAARVLIEKAVDVLGDGLAIKPRPRKIRNEDNWDPSIVYGVIEQLKTGKALAPHEGKSRKDAALELIQDENVMELLFGKPEEDESFNRQFRAYDDEVFHGYCRATHLPPAYQVLLQRVHSFITPEANPLEFA</sequence>
<accession>A0AAD7K8Z1</accession>
<evidence type="ECO:0000313" key="1">
    <source>
        <dbReference type="EMBL" id="KAJ7780895.1"/>
    </source>
</evidence>
<comment type="caution">
    <text evidence="1">The sequence shown here is derived from an EMBL/GenBank/DDBJ whole genome shotgun (WGS) entry which is preliminary data.</text>
</comment>
<name>A0AAD7K8Z1_9AGAR</name>